<dbReference type="eggNOG" id="KOG4297">
    <property type="taxonomic scope" value="Eukaryota"/>
</dbReference>
<dbReference type="Pfam" id="PF00059">
    <property type="entry name" value="Lectin_C"/>
    <property type="match status" value="1"/>
</dbReference>
<gene>
    <name evidence="2" type="ORF">BRAFLDRAFT_151872</name>
</gene>
<dbReference type="AlphaFoldDB" id="C3XTW4"/>
<dbReference type="PANTHER" id="PTHR47218">
    <property type="entry name" value="C-TYPE LECTIN DOMAIN FAMILY 7 MEMBER A"/>
    <property type="match status" value="1"/>
</dbReference>
<accession>C3XTW4</accession>
<dbReference type="InterPro" id="IPR016187">
    <property type="entry name" value="CTDL_fold"/>
</dbReference>
<dbReference type="PROSITE" id="PS50041">
    <property type="entry name" value="C_TYPE_LECTIN_2"/>
    <property type="match status" value="1"/>
</dbReference>
<protein>
    <recommendedName>
        <fullName evidence="1">C-type lectin domain-containing protein</fullName>
    </recommendedName>
</protein>
<evidence type="ECO:0000259" key="1">
    <source>
        <dbReference type="PROSITE" id="PS50041"/>
    </source>
</evidence>
<dbReference type="Gene3D" id="3.10.100.10">
    <property type="entry name" value="Mannose-Binding Protein A, subunit A"/>
    <property type="match status" value="1"/>
</dbReference>
<proteinExistence type="predicted"/>
<dbReference type="GO" id="GO:0001872">
    <property type="term" value="F:(1-&gt;3)-beta-D-glucan binding"/>
    <property type="evidence" value="ECO:0007669"/>
    <property type="project" value="InterPro"/>
</dbReference>
<reference evidence="2" key="1">
    <citation type="journal article" date="2008" name="Nature">
        <title>The amphioxus genome and the evolution of the chordate karyotype.</title>
        <authorList>
            <consortium name="US DOE Joint Genome Institute (JGI-PGF)"/>
            <person name="Putnam N.H."/>
            <person name="Butts T."/>
            <person name="Ferrier D.E.K."/>
            <person name="Furlong R.F."/>
            <person name="Hellsten U."/>
            <person name="Kawashima T."/>
            <person name="Robinson-Rechavi M."/>
            <person name="Shoguchi E."/>
            <person name="Terry A."/>
            <person name="Yu J.-K."/>
            <person name="Benito-Gutierrez E.L."/>
            <person name="Dubchak I."/>
            <person name="Garcia-Fernandez J."/>
            <person name="Gibson-Brown J.J."/>
            <person name="Grigoriev I.V."/>
            <person name="Horton A.C."/>
            <person name="de Jong P.J."/>
            <person name="Jurka J."/>
            <person name="Kapitonov V.V."/>
            <person name="Kohara Y."/>
            <person name="Kuroki Y."/>
            <person name="Lindquist E."/>
            <person name="Lucas S."/>
            <person name="Osoegawa K."/>
            <person name="Pennacchio L.A."/>
            <person name="Salamov A.A."/>
            <person name="Satou Y."/>
            <person name="Sauka-Spengler T."/>
            <person name="Schmutz J."/>
            <person name="Shin-I T."/>
            <person name="Toyoda A."/>
            <person name="Bronner-Fraser M."/>
            <person name="Fujiyama A."/>
            <person name="Holland L.Z."/>
            <person name="Holland P.W.H."/>
            <person name="Satoh N."/>
            <person name="Rokhsar D.S."/>
        </authorList>
    </citation>
    <scope>NUCLEOTIDE SEQUENCE [LARGE SCALE GENOMIC DNA]</scope>
    <source>
        <strain evidence="2">S238N-H82</strain>
        <tissue evidence="2">Testes</tissue>
    </source>
</reference>
<dbReference type="InterPro" id="IPR042808">
    <property type="entry name" value="CLEC7A"/>
</dbReference>
<feature type="domain" description="C-type lectin" evidence="1">
    <location>
        <begin position="9"/>
        <end position="81"/>
    </location>
</feature>
<sequence length="81" mass="9166">KCENGWSQHGGHCYLVGLQLSTWDEARWDCKTRGGTLTSIASDLEESFVSETILQSAHAFWIGGHDRRTEANYMWVDGSKF</sequence>
<feature type="non-terminal residue" evidence="2">
    <location>
        <position position="81"/>
    </location>
</feature>
<dbReference type="PANTHER" id="PTHR47218:SF2">
    <property type="entry name" value="C-TYPE LECTIN DOMAIN-CONTAINING PROTEIN"/>
    <property type="match status" value="1"/>
</dbReference>
<dbReference type="InterPro" id="IPR001304">
    <property type="entry name" value="C-type_lectin-like"/>
</dbReference>
<dbReference type="CDD" id="cd00037">
    <property type="entry name" value="CLECT"/>
    <property type="match status" value="1"/>
</dbReference>
<organism>
    <name type="scientific">Branchiostoma floridae</name>
    <name type="common">Florida lancelet</name>
    <name type="synonym">Amphioxus</name>
    <dbReference type="NCBI Taxonomy" id="7739"/>
    <lineage>
        <taxon>Eukaryota</taxon>
        <taxon>Metazoa</taxon>
        <taxon>Chordata</taxon>
        <taxon>Cephalochordata</taxon>
        <taxon>Leptocardii</taxon>
        <taxon>Amphioxiformes</taxon>
        <taxon>Branchiostomatidae</taxon>
        <taxon>Branchiostoma</taxon>
    </lineage>
</organism>
<dbReference type="SUPFAM" id="SSF56436">
    <property type="entry name" value="C-type lectin-like"/>
    <property type="match status" value="1"/>
</dbReference>
<evidence type="ECO:0000313" key="2">
    <source>
        <dbReference type="EMBL" id="EEN68338.1"/>
    </source>
</evidence>
<dbReference type="EMBL" id="GG666464">
    <property type="protein sequence ID" value="EEN68338.1"/>
    <property type="molecule type" value="Genomic_DNA"/>
</dbReference>
<dbReference type="InterPro" id="IPR016186">
    <property type="entry name" value="C-type_lectin-like/link_sf"/>
</dbReference>
<dbReference type="GO" id="GO:0071226">
    <property type="term" value="P:cellular response to molecule of fungal origin"/>
    <property type="evidence" value="ECO:0007669"/>
    <property type="project" value="InterPro"/>
</dbReference>
<feature type="non-terminal residue" evidence="2">
    <location>
        <position position="1"/>
    </location>
</feature>
<name>C3XTW4_BRAFL</name>
<dbReference type="InParanoid" id="C3XTW4"/>